<proteinExistence type="predicted"/>
<dbReference type="Proteomes" id="UP000494365">
    <property type="component" value="Unassembled WGS sequence"/>
</dbReference>
<dbReference type="AlphaFoldDB" id="A0A6S7BRK1"/>
<protein>
    <submittedName>
        <fullName evidence="1">Uncharacterized protein</fullName>
    </submittedName>
</protein>
<accession>A0A6S7BRK1</accession>
<evidence type="ECO:0000313" key="2">
    <source>
        <dbReference type="Proteomes" id="UP000494365"/>
    </source>
</evidence>
<keyword evidence="2" id="KW-1185">Reference proteome</keyword>
<organism evidence="1 2">
    <name type="scientific">Paraburkholderia ultramafica</name>
    <dbReference type="NCBI Taxonomy" id="1544867"/>
    <lineage>
        <taxon>Bacteria</taxon>
        <taxon>Pseudomonadati</taxon>
        <taxon>Pseudomonadota</taxon>
        <taxon>Betaproteobacteria</taxon>
        <taxon>Burkholderiales</taxon>
        <taxon>Burkholderiaceae</taxon>
        <taxon>Paraburkholderia</taxon>
    </lineage>
</organism>
<gene>
    <name evidence="1" type="ORF">LMG28614_07031</name>
</gene>
<reference evidence="1 2" key="1">
    <citation type="submission" date="2020-04" db="EMBL/GenBank/DDBJ databases">
        <authorList>
            <person name="De Canck E."/>
        </authorList>
    </citation>
    <scope>NUCLEOTIDE SEQUENCE [LARGE SCALE GENOMIC DNA]</scope>
    <source>
        <strain evidence="1 2">LMG 28614</strain>
    </source>
</reference>
<evidence type="ECO:0000313" key="1">
    <source>
        <dbReference type="EMBL" id="CAB3809433.1"/>
    </source>
</evidence>
<dbReference type="EMBL" id="CADIKK010000073">
    <property type="protein sequence ID" value="CAB3809433.1"/>
    <property type="molecule type" value="Genomic_DNA"/>
</dbReference>
<sequence length="37" mass="4162">MSRNARDLVQLRRDDPMSAIATSVFYAAHKKNADQIA</sequence>
<name>A0A6S7BRK1_9BURK</name>